<dbReference type="PANTHER" id="PTHR43096:SF48">
    <property type="entry name" value="CHAPERONE PROTEIN DNAJ"/>
    <property type="match status" value="1"/>
</dbReference>
<comment type="similarity">
    <text evidence="10 12">Belongs to the DnaJ family.</text>
</comment>
<feature type="binding site" evidence="12">
    <location>
        <position position="163"/>
    </location>
    <ligand>
        <name>Zn(2+)</name>
        <dbReference type="ChEBI" id="CHEBI:29105"/>
        <label>1</label>
    </ligand>
</feature>
<feature type="repeat" description="CXXCXGXG motif" evidence="12">
    <location>
        <begin position="203"/>
        <end position="210"/>
    </location>
</feature>
<comment type="cofactor">
    <cofactor evidence="12">
        <name>Zn(2+)</name>
        <dbReference type="ChEBI" id="CHEBI:29105"/>
    </cofactor>
    <text evidence="12">Binds 2 Zn(2+) ions per monomer.</text>
</comment>
<dbReference type="PROSITE" id="PS00636">
    <property type="entry name" value="DNAJ_1"/>
    <property type="match status" value="1"/>
</dbReference>
<dbReference type="InterPro" id="IPR002939">
    <property type="entry name" value="DnaJ_C"/>
</dbReference>
<evidence type="ECO:0000256" key="11">
    <source>
        <dbReference type="ARBA" id="ARBA00067609"/>
    </source>
</evidence>
<gene>
    <name evidence="12" type="primary">dnaJ</name>
    <name evidence="17" type="ORF">SAMN04488522_102464</name>
</gene>
<keyword evidence="5 12" id="KW-0863">Zinc-finger</keyword>
<evidence type="ECO:0000259" key="16">
    <source>
        <dbReference type="PROSITE" id="PS51188"/>
    </source>
</evidence>
<dbReference type="Proteomes" id="UP000184287">
    <property type="component" value="Unassembled WGS sequence"/>
</dbReference>
<comment type="function">
    <text evidence="9 12">Participates actively in the response to hyperosmotic and heat shock by preventing the aggregation of stress-denatured proteins and by disaggregating proteins, also in an autonomous, DnaK-independent fashion. Unfolded proteins bind initially to DnaJ; upon interaction with the DnaJ-bound protein, DnaK hydrolyzes its bound ATP, resulting in the formation of a stable complex. GrpE releases ADP from DnaK; ATP binding to DnaK triggers the release of the substrate protein, thus completing the reaction cycle. Several rounds of ATP-dependent interactions between DnaJ, DnaK and GrpE are required for fully efficient folding. Also involved, together with DnaK and GrpE, in the DNA replication of plasmids through activation of initiation proteins.</text>
</comment>
<evidence type="ECO:0000256" key="13">
    <source>
        <dbReference type="PROSITE-ProRule" id="PRU00546"/>
    </source>
</evidence>
<feature type="binding site" evidence="12">
    <location>
        <position position="177"/>
    </location>
    <ligand>
        <name>Zn(2+)</name>
        <dbReference type="ChEBI" id="CHEBI:29105"/>
        <label>2</label>
    </ligand>
</feature>
<dbReference type="GO" id="GO:0006260">
    <property type="term" value="P:DNA replication"/>
    <property type="evidence" value="ECO:0007669"/>
    <property type="project" value="UniProtKB-KW"/>
</dbReference>
<evidence type="ECO:0000256" key="12">
    <source>
        <dbReference type="HAMAP-Rule" id="MF_01152"/>
    </source>
</evidence>
<dbReference type="PROSITE" id="PS50076">
    <property type="entry name" value="DNAJ_2"/>
    <property type="match status" value="1"/>
</dbReference>
<dbReference type="InterPro" id="IPR018253">
    <property type="entry name" value="DnaJ_domain_CS"/>
</dbReference>
<feature type="binding site" evidence="12">
    <location>
        <position position="220"/>
    </location>
    <ligand>
        <name>Zn(2+)</name>
        <dbReference type="ChEBI" id="CHEBI:29105"/>
        <label>1</label>
    </ligand>
</feature>
<evidence type="ECO:0000313" key="17">
    <source>
        <dbReference type="EMBL" id="SHF21548.1"/>
    </source>
</evidence>
<dbReference type="Pfam" id="PF01556">
    <property type="entry name" value="DnaJ_C"/>
    <property type="match status" value="1"/>
</dbReference>
<dbReference type="SMART" id="SM00271">
    <property type="entry name" value="DnaJ"/>
    <property type="match status" value="1"/>
</dbReference>
<feature type="binding site" evidence="12">
    <location>
        <position position="180"/>
    </location>
    <ligand>
        <name>Zn(2+)</name>
        <dbReference type="ChEBI" id="CHEBI:29105"/>
        <label>2</label>
    </ligand>
</feature>
<accession>A0A1M4ZU71</accession>
<feature type="domain" description="CR-type" evidence="16">
    <location>
        <begin position="147"/>
        <end position="229"/>
    </location>
</feature>
<feature type="repeat" description="CXXCXGXG motif" evidence="12">
    <location>
        <begin position="177"/>
        <end position="184"/>
    </location>
</feature>
<dbReference type="InterPro" id="IPR012724">
    <property type="entry name" value="DnaJ"/>
</dbReference>
<dbReference type="RefSeq" id="WP_073230401.1">
    <property type="nucleotide sequence ID" value="NZ_FQUQ01000002.1"/>
</dbReference>
<keyword evidence="8 12" id="KW-0143">Chaperone</keyword>
<dbReference type="Gene3D" id="2.10.230.10">
    <property type="entry name" value="Heat shock protein DnaJ, cysteine-rich domain"/>
    <property type="match status" value="1"/>
</dbReference>
<dbReference type="CDD" id="cd10719">
    <property type="entry name" value="DnaJ_zf"/>
    <property type="match status" value="1"/>
</dbReference>
<feature type="binding site" evidence="12">
    <location>
        <position position="206"/>
    </location>
    <ligand>
        <name>Zn(2+)</name>
        <dbReference type="ChEBI" id="CHEBI:29105"/>
        <label>2</label>
    </ligand>
</feature>
<feature type="binding site" evidence="12">
    <location>
        <position position="217"/>
    </location>
    <ligand>
        <name>Zn(2+)</name>
        <dbReference type="ChEBI" id="CHEBI:29105"/>
        <label>1</label>
    </ligand>
</feature>
<dbReference type="PANTHER" id="PTHR43096">
    <property type="entry name" value="DNAJ HOMOLOG 1, MITOCHONDRIAL-RELATED"/>
    <property type="match status" value="1"/>
</dbReference>
<dbReference type="Pfam" id="PF00226">
    <property type="entry name" value="DnaJ"/>
    <property type="match status" value="1"/>
</dbReference>
<dbReference type="GO" id="GO:0051082">
    <property type="term" value="F:unfolded protein binding"/>
    <property type="evidence" value="ECO:0007669"/>
    <property type="project" value="UniProtKB-UniRule"/>
</dbReference>
<evidence type="ECO:0000259" key="15">
    <source>
        <dbReference type="PROSITE" id="PS50076"/>
    </source>
</evidence>
<dbReference type="PRINTS" id="PR00625">
    <property type="entry name" value="JDOMAIN"/>
</dbReference>
<reference evidence="18" key="1">
    <citation type="submission" date="2016-11" db="EMBL/GenBank/DDBJ databases">
        <authorList>
            <person name="Varghese N."/>
            <person name="Submissions S."/>
        </authorList>
    </citation>
    <scope>NUCLEOTIDE SEQUENCE [LARGE SCALE GENOMIC DNA]</scope>
    <source>
        <strain evidence="18">DSM 16990</strain>
    </source>
</reference>
<feature type="repeat" description="CXXCXGXG motif" evidence="12">
    <location>
        <begin position="217"/>
        <end position="224"/>
    </location>
</feature>
<dbReference type="GO" id="GO:0005737">
    <property type="term" value="C:cytoplasm"/>
    <property type="evidence" value="ECO:0007669"/>
    <property type="project" value="UniProtKB-SubCell"/>
</dbReference>
<proteinExistence type="inferred from homology"/>
<dbReference type="OrthoDB" id="9779889at2"/>
<feature type="binding site" evidence="12">
    <location>
        <position position="203"/>
    </location>
    <ligand>
        <name>Zn(2+)</name>
        <dbReference type="ChEBI" id="CHEBI:29105"/>
        <label>2</label>
    </ligand>
</feature>
<keyword evidence="3 12" id="KW-0479">Metal-binding</keyword>
<evidence type="ECO:0000256" key="1">
    <source>
        <dbReference type="ARBA" id="ARBA00022490"/>
    </source>
</evidence>
<feature type="region of interest" description="Disordered" evidence="14">
    <location>
        <begin position="358"/>
        <end position="381"/>
    </location>
</feature>
<keyword evidence="1 12" id="KW-0963">Cytoplasm</keyword>
<dbReference type="InterPro" id="IPR001305">
    <property type="entry name" value="HSP_DnaJ_Cys-rich_dom"/>
</dbReference>
<dbReference type="InterPro" id="IPR036410">
    <property type="entry name" value="HSP_DnaJ_Cys-rich_dom_sf"/>
</dbReference>
<dbReference type="GO" id="GO:0005524">
    <property type="term" value="F:ATP binding"/>
    <property type="evidence" value="ECO:0007669"/>
    <property type="project" value="InterPro"/>
</dbReference>
<evidence type="ECO:0000256" key="3">
    <source>
        <dbReference type="ARBA" id="ARBA00022723"/>
    </source>
</evidence>
<keyword evidence="7 12" id="KW-0346">Stress response</keyword>
<evidence type="ECO:0000256" key="10">
    <source>
        <dbReference type="ARBA" id="ARBA00061004"/>
    </source>
</evidence>
<dbReference type="InterPro" id="IPR008971">
    <property type="entry name" value="HSP40/DnaJ_pept-bd"/>
</dbReference>
<dbReference type="HAMAP" id="MF_01152">
    <property type="entry name" value="DnaJ"/>
    <property type="match status" value="1"/>
</dbReference>
<dbReference type="PROSITE" id="PS51188">
    <property type="entry name" value="ZF_CR"/>
    <property type="match status" value="1"/>
</dbReference>
<comment type="domain">
    <text evidence="12">The J domain is necessary and sufficient to stimulate DnaK ATPase activity. Zinc center 1 plays an important role in the autonomous, DnaK-independent chaperone activity of DnaJ. Zinc center 2 is essential for interaction with DnaK and for DnaJ activity.</text>
</comment>
<feature type="compositionally biased region" description="Basic and acidic residues" evidence="14">
    <location>
        <begin position="358"/>
        <end position="368"/>
    </location>
</feature>
<dbReference type="AlphaFoldDB" id="A0A1M4ZU71"/>
<comment type="subcellular location">
    <subcellularLocation>
        <location evidence="12">Cytoplasm</location>
    </subcellularLocation>
</comment>
<dbReference type="Pfam" id="PF00684">
    <property type="entry name" value="DnaJ_CXXCXGXG"/>
    <property type="match status" value="1"/>
</dbReference>
<feature type="binding site" evidence="12">
    <location>
        <position position="160"/>
    </location>
    <ligand>
        <name>Zn(2+)</name>
        <dbReference type="ChEBI" id="CHEBI:29105"/>
        <label>1</label>
    </ligand>
</feature>
<name>A0A1M4ZU71_9SPHI</name>
<dbReference type="GO" id="GO:0042026">
    <property type="term" value="P:protein refolding"/>
    <property type="evidence" value="ECO:0007669"/>
    <property type="project" value="TreeGrafter"/>
</dbReference>
<dbReference type="SUPFAM" id="SSF46565">
    <property type="entry name" value="Chaperone J-domain"/>
    <property type="match status" value="1"/>
</dbReference>
<dbReference type="InterPro" id="IPR001623">
    <property type="entry name" value="DnaJ_domain"/>
</dbReference>
<protein>
    <recommendedName>
        <fullName evidence="11 12">Chaperone protein DnaJ</fullName>
    </recommendedName>
</protein>
<dbReference type="CDD" id="cd06257">
    <property type="entry name" value="DnaJ"/>
    <property type="match status" value="1"/>
</dbReference>
<dbReference type="SUPFAM" id="SSF57938">
    <property type="entry name" value="DnaJ/Hsp40 cysteine-rich domain"/>
    <property type="match status" value="1"/>
</dbReference>
<feature type="domain" description="J" evidence="15">
    <location>
        <begin position="5"/>
        <end position="70"/>
    </location>
</feature>
<comment type="subunit">
    <text evidence="12">Homodimer.</text>
</comment>
<dbReference type="GO" id="GO:0031072">
    <property type="term" value="F:heat shock protein binding"/>
    <property type="evidence" value="ECO:0007669"/>
    <property type="project" value="InterPro"/>
</dbReference>
<keyword evidence="4 12" id="KW-0677">Repeat</keyword>
<evidence type="ECO:0000256" key="4">
    <source>
        <dbReference type="ARBA" id="ARBA00022737"/>
    </source>
</evidence>
<evidence type="ECO:0000256" key="5">
    <source>
        <dbReference type="ARBA" id="ARBA00022771"/>
    </source>
</evidence>
<keyword evidence="18" id="KW-1185">Reference proteome</keyword>
<dbReference type="GO" id="GO:0008270">
    <property type="term" value="F:zinc ion binding"/>
    <property type="evidence" value="ECO:0007669"/>
    <property type="project" value="UniProtKB-UniRule"/>
</dbReference>
<dbReference type="EMBL" id="FQUQ01000002">
    <property type="protein sequence ID" value="SHF21548.1"/>
    <property type="molecule type" value="Genomic_DNA"/>
</dbReference>
<dbReference type="FunFam" id="2.10.230.10:FF:000002">
    <property type="entry name" value="Molecular chaperone DnaJ"/>
    <property type="match status" value="1"/>
</dbReference>
<evidence type="ECO:0000256" key="14">
    <source>
        <dbReference type="SAM" id="MobiDB-lite"/>
    </source>
</evidence>
<sequence length="390" mass="41843">MSKRDYYDVLGVSKSSSAEEIKKAYRKLAIKFHPDKNPDDKTAEDKFKEAAEAYEVLSNPEKKQRYDHYGHAGVGGASGNGGGYGGGGMNMEDIFSQFGDIFGGGGGSPFDSFFGGGGQQSRGGRRVAKGTNLRIKVKLTLEEIANGTEKKIKVNKQITCKTCDGSGAKDRNSVSTCQTCGGSGAVRRVTNTILGQMQTTSTCPTCNGSGSQITSKCTSCHGEGIVRGEETITINIPAGVSDGMQLSMSGKGNAAPNGGIPGDLIILIEEVAHETLKREGNNVVYDLHVSIIDAALGYSAEVPTIDGKAKIKIEPGTQSGKLLRLKGKGLPEINSYHRGDQIIHINIWTPKALSSEERSMLEKLRESPNFKPQPGKNDKSFFEKMKEYFE</sequence>
<dbReference type="STRING" id="288992.SAMN04488522_102464"/>
<organism evidence="17 18">
    <name type="scientific">Pedobacter caeni</name>
    <dbReference type="NCBI Taxonomy" id="288992"/>
    <lineage>
        <taxon>Bacteria</taxon>
        <taxon>Pseudomonadati</taxon>
        <taxon>Bacteroidota</taxon>
        <taxon>Sphingobacteriia</taxon>
        <taxon>Sphingobacteriales</taxon>
        <taxon>Sphingobacteriaceae</taxon>
        <taxon>Pedobacter</taxon>
    </lineage>
</organism>
<dbReference type="NCBIfam" id="NF008035">
    <property type="entry name" value="PRK10767.1"/>
    <property type="match status" value="1"/>
</dbReference>
<evidence type="ECO:0000256" key="2">
    <source>
        <dbReference type="ARBA" id="ARBA00022705"/>
    </source>
</evidence>
<dbReference type="CDD" id="cd10747">
    <property type="entry name" value="DnaJ_C"/>
    <property type="match status" value="1"/>
</dbReference>
<dbReference type="FunFam" id="2.60.260.20:FF:000005">
    <property type="entry name" value="Chaperone protein dnaJ 1, mitochondrial"/>
    <property type="match status" value="1"/>
</dbReference>
<keyword evidence="2 12" id="KW-0235">DNA replication</keyword>
<dbReference type="InterPro" id="IPR036869">
    <property type="entry name" value="J_dom_sf"/>
</dbReference>
<dbReference type="GO" id="GO:0009408">
    <property type="term" value="P:response to heat"/>
    <property type="evidence" value="ECO:0007669"/>
    <property type="project" value="InterPro"/>
</dbReference>
<dbReference type="NCBIfam" id="TIGR02349">
    <property type="entry name" value="DnaJ_bact"/>
    <property type="match status" value="1"/>
</dbReference>
<evidence type="ECO:0000256" key="6">
    <source>
        <dbReference type="ARBA" id="ARBA00022833"/>
    </source>
</evidence>
<dbReference type="Gene3D" id="1.10.287.110">
    <property type="entry name" value="DnaJ domain"/>
    <property type="match status" value="1"/>
</dbReference>
<evidence type="ECO:0000313" key="18">
    <source>
        <dbReference type="Proteomes" id="UP000184287"/>
    </source>
</evidence>
<dbReference type="SUPFAM" id="SSF49493">
    <property type="entry name" value="HSP40/DnaJ peptide-binding domain"/>
    <property type="match status" value="2"/>
</dbReference>
<feature type="zinc finger region" description="CR-type" evidence="13">
    <location>
        <begin position="147"/>
        <end position="229"/>
    </location>
</feature>
<dbReference type="FunFam" id="1.10.287.110:FF:000034">
    <property type="entry name" value="Chaperone protein DnaJ"/>
    <property type="match status" value="1"/>
</dbReference>
<dbReference type="Gene3D" id="2.60.260.20">
    <property type="entry name" value="Urease metallochaperone UreE, N-terminal domain"/>
    <property type="match status" value="2"/>
</dbReference>
<keyword evidence="6 12" id="KW-0862">Zinc</keyword>
<evidence type="ECO:0000256" key="8">
    <source>
        <dbReference type="ARBA" id="ARBA00023186"/>
    </source>
</evidence>
<feature type="repeat" description="CXXCXGXG motif" evidence="12">
    <location>
        <begin position="160"/>
        <end position="167"/>
    </location>
</feature>
<evidence type="ECO:0000256" key="7">
    <source>
        <dbReference type="ARBA" id="ARBA00023016"/>
    </source>
</evidence>
<evidence type="ECO:0000256" key="9">
    <source>
        <dbReference type="ARBA" id="ARBA00053423"/>
    </source>
</evidence>